<accession>A0ACB9HA40</accession>
<gene>
    <name evidence="1" type="ORF">L2E82_06031</name>
</gene>
<comment type="caution">
    <text evidence="1">The sequence shown here is derived from an EMBL/GenBank/DDBJ whole genome shotgun (WGS) entry which is preliminary data.</text>
</comment>
<dbReference type="EMBL" id="CM042009">
    <property type="protein sequence ID" value="KAI3792160.1"/>
    <property type="molecule type" value="Genomic_DNA"/>
</dbReference>
<dbReference type="Proteomes" id="UP001055811">
    <property type="component" value="Linkage Group LG01"/>
</dbReference>
<organism evidence="1 2">
    <name type="scientific">Cichorium intybus</name>
    <name type="common">Chicory</name>
    <dbReference type="NCBI Taxonomy" id="13427"/>
    <lineage>
        <taxon>Eukaryota</taxon>
        <taxon>Viridiplantae</taxon>
        <taxon>Streptophyta</taxon>
        <taxon>Embryophyta</taxon>
        <taxon>Tracheophyta</taxon>
        <taxon>Spermatophyta</taxon>
        <taxon>Magnoliopsida</taxon>
        <taxon>eudicotyledons</taxon>
        <taxon>Gunneridae</taxon>
        <taxon>Pentapetalae</taxon>
        <taxon>asterids</taxon>
        <taxon>campanulids</taxon>
        <taxon>Asterales</taxon>
        <taxon>Asteraceae</taxon>
        <taxon>Cichorioideae</taxon>
        <taxon>Cichorieae</taxon>
        <taxon>Cichoriinae</taxon>
        <taxon>Cichorium</taxon>
    </lineage>
</organism>
<sequence>MATDSPLLLLSAIAGGSIGAAALSPPSTSPSCASDNAASAIPPIVFEIDTDLYNIWHVLLLCRPPVGHGPANGQRRPRLVHREHVKMEEIRVSERVKTFIAILLMLLLLVFHNNDRVQRRD</sequence>
<proteinExistence type="predicted"/>
<protein>
    <submittedName>
        <fullName evidence="1">Uncharacterized protein</fullName>
    </submittedName>
</protein>
<reference evidence="1 2" key="2">
    <citation type="journal article" date="2022" name="Mol. Ecol. Resour.">
        <title>The genomes of chicory, endive, great burdock and yacon provide insights into Asteraceae paleo-polyploidization history and plant inulin production.</title>
        <authorList>
            <person name="Fan W."/>
            <person name="Wang S."/>
            <person name="Wang H."/>
            <person name="Wang A."/>
            <person name="Jiang F."/>
            <person name="Liu H."/>
            <person name="Zhao H."/>
            <person name="Xu D."/>
            <person name="Zhang Y."/>
        </authorList>
    </citation>
    <scope>NUCLEOTIDE SEQUENCE [LARGE SCALE GENOMIC DNA]</scope>
    <source>
        <strain evidence="2">cv. Punajuju</strain>
        <tissue evidence="1">Leaves</tissue>
    </source>
</reference>
<keyword evidence="2" id="KW-1185">Reference proteome</keyword>
<evidence type="ECO:0000313" key="1">
    <source>
        <dbReference type="EMBL" id="KAI3792160.1"/>
    </source>
</evidence>
<reference evidence="2" key="1">
    <citation type="journal article" date="2022" name="Mol. Ecol. Resour.">
        <title>The genomes of chicory, endive, great burdock and yacon provide insights into Asteraceae palaeo-polyploidization history and plant inulin production.</title>
        <authorList>
            <person name="Fan W."/>
            <person name="Wang S."/>
            <person name="Wang H."/>
            <person name="Wang A."/>
            <person name="Jiang F."/>
            <person name="Liu H."/>
            <person name="Zhao H."/>
            <person name="Xu D."/>
            <person name="Zhang Y."/>
        </authorList>
    </citation>
    <scope>NUCLEOTIDE SEQUENCE [LARGE SCALE GENOMIC DNA]</scope>
    <source>
        <strain evidence="2">cv. Punajuju</strain>
    </source>
</reference>
<evidence type="ECO:0000313" key="2">
    <source>
        <dbReference type="Proteomes" id="UP001055811"/>
    </source>
</evidence>
<name>A0ACB9HA40_CICIN</name>